<sequence length="153" mass="15360">MRQLDLTTPALRDWTLLVLRIVLGGLLLAHGLQKLVAFGYHGTVGAFDGMGVPAAPVAAGIAIAVEVIGGLFLVLGLWLPVSGLVVAVYMAGVLVLAHAPFGPFATDGGWELVALYAVGSAALAVLGGGRYGIDGARLATRTARASGSATAAA</sequence>
<evidence type="ECO:0000256" key="4">
    <source>
        <dbReference type="ARBA" id="ARBA00022692"/>
    </source>
</evidence>
<keyword evidence="6 7" id="KW-0472">Membrane</keyword>
<feature type="transmembrane region" description="Helical" evidence="7">
    <location>
        <begin position="81"/>
        <end position="101"/>
    </location>
</feature>
<dbReference type="InterPro" id="IPR032808">
    <property type="entry name" value="DoxX"/>
</dbReference>
<evidence type="ECO:0000256" key="2">
    <source>
        <dbReference type="ARBA" id="ARBA00006679"/>
    </source>
</evidence>
<dbReference type="GO" id="GO:0005886">
    <property type="term" value="C:plasma membrane"/>
    <property type="evidence" value="ECO:0007669"/>
    <property type="project" value="UniProtKB-SubCell"/>
</dbReference>
<evidence type="ECO:0000313" key="8">
    <source>
        <dbReference type="EMBL" id="KAB1662254.1"/>
    </source>
</evidence>
<evidence type="ECO:0000256" key="5">
    <source>
        <dbReference type="ARBA" id="ARBA00022989"/>
    </source>
</evidence>
<dbReference type="InterPro" id="IPR051907">
    <property type="entry name" value="DoxX-like_oxidoreductase"/>
</dbReference>
<evidence type="ECO:0000256" key="1">
    <source>
        <dbReference type="ARBA" id="ARBA00004651"/>
    </source>
</evidence>
<organism evidence="8 9">
    <name type="scientific">Pseudoclavibacter chungangensis</name>
    <dbReference type="NCBI Taxonomy" id="587635"/>
    <lineage>
        <taxon>Bacteria</taxon>
        <taxon>Bacillati</taxon>
        <taxon>Actinomycetota</taxon>
        <taxon>Actinomycetes</taxon>
        <taxon>Micrococcales</taxon>
        <taxon>Microbacteriaceae</taxon>
        <taxon>Pseudoclavibacter</taxon>
    </lineage>
</organism>
<evidence type="ECO:0000313" key="9">
    <source>
        <dbReference type="Proteomes" id="UP000467240"/>
    </source>
</evidence>
<dbReference type="Pfam" id="PF07681">
    <property type="entry name" value="DoxX"/>
    <property type="match status" value="1"/>
</dbReference>
<dbReference type="PANTHER" id="PTHR33452:SF1">
    <property type="entry name" value="INNER MEMBRANE PROTEIN YPHA-RELATED"/>
    <property type="match status" value="1"/>
</dbReference>
<evidence type="ECO:0000256" key="3">
    <source>
        <dbReference type="ARBA" id="ARBA00022475"/>
    </source>
</evidence>
<gene>
    <name evidence="8" type="ORF">F8O01_01995</name>
</gene>
<keyword evidence="9" id="KW-1185">Reference proteome</keyword>
<comment type="similarity">
    <text evidence="2">Belongs to the DoxX family.</text>
</comment>
<dbReference type="Proteomes" id="UP000467240">
    <property type="component" value="Unassembled WGS sequence"/>
</dbReference>
<evidence type="ECO:0000256" key="7">
    <source>
        <dbReference type="SAM" id="Phobius"/>
    </source>
</evidence>
<comment type="subcellular location">
    <subcellularLocation>
        <location evidence="1">Cell membrane</location>
        <topology evidence="1">Multi-pass membrane protein</topology>
    </subcellularLocation>
</comment>
<keyword evidence="3" id="KW-1003">Cell membrane</keyword>
<evidence type="ECO:0000256" key="6">
    <source>
        <dbReference type="ARBA" id="ARBA00023136"/>
    </source>
</evidence>
<dbReference type="EMBL" id="WBJZ01000002">
    <property type="protein sequence ID" value="KAB1662254.1"/>
    <property type="molecule type" value="Genomic_DNA"/>
</dbReference>
<dbReference type="OrthoDB" id="1122432at2"/>
<dbReference type="PANTHER" id="PTHR33452">
    <property type="entry name" value="OXIDOREDUCTASE CATD-RELATED"/>
    <property type="match status" value="1"/>
</dbReference>
<dbReference type="AlphaFoldDB" id="A0A7J5C0V8"/>
<comment type="caution">
    <text evidence="8">The sequence shown here is derived from an EMBL/GenBank/DDBJ whole genome shotgun (WGS) entry which is preliminary data.</text>
</comment>
<feature type="transmembrane region" description="Helical" evidence="7">
    <location>
        <begin position="52"/>
        <end position="74"/>
    </location>
</feature>
<feature type="transmembrane region" description="Helical" evidence="7">
    <location>
        <begin position="113"/>
        <end position="133"/>
    </location>
</feature>
<protein>
    <submittedName>
        <fullName evidence="8">DoxX family protein</fullName>
    </submittedName>
</protein>
<accession>A0A7J5C0V8</accession>
<keyword evidence="4 7" id="KW-0812">Transmembrane</keyword>
<keyword evidence="5 7" id="KW-1133">Transmembrane helix</keyword>
<dbReference type="RefSeq" id="WP_158039192.1">
    <property type="nucleotide sequence ID" value="NZ_JACCFV010000001.1"/>
</dbReference>
<reference evidence="8 9" key="1">
    <citation type="submission" date="2019-09" db="EMBL/GenBank/DDBJ databases">
        <title>Phylogeny of genus Pseudoclavibacter and closely related genus.</title>
        <authorList>
            <person name="Li Y."/>
        </authorList>
    </citation>
    <scope>NUCLEOTIDE SEQUENCE [LARGE SCALE GENOMIC DNA]</scope>
    <source>
        <strain evidence="8 9">DSM 23821</strain>
    </source>
</reference>
<feature type="transmembrane region" description="Helical" evidence="7">
    <location>
        <begin position="12"/>
        <end position="32"/>
    </location>
</feature>
<name>A0A7J5C0V8_9MICO</name>
<proteinExistence type="inferred from homology"/>